<dbReference type="Gramene" id="ORUFI06G23090.1">
    <property type="protein sequence ID" value="ORUFI06G23090.1"/>
    <property type="gene ID" value="ORUFI06G23090"/>
</dbReference>
<keyword evidence="3" id="KW-1185">Reference proteome</keyword>
<dbReference type="Proteomes" id="UP000008022">
    <property type="component" value="Unassembled WGS sequence"/>
</dbReference>
<accession>A0A0E0Q0C7</accession>
<sequence length="375" mass="39850">MVVRRLSPGRSPREDALTFAARWSTPETPCSAARHRDVDLVARLWEERATAAAAVLRTHSTPVASLIHLTSKKRVILGLLQFRVKLPRAVGSAWPREALAGGGRREAADERVRWRDQGETGGGLWRRRTGGDEGAEDGWIGIALLLQKDCSNMRTITVDQRSDGCAWGLNARIAVRHVAGLFARESAQNSAALPLAHQQRRAGEERWPRKGVAAGPAMDSAARNDNQRRNGGGQRSIGGAGRSGRGAGSQRPRRGARGGRHAGAWCGATAVPEGGGSLGDAPADGGKGARWSRRRRPCGPAMAWSEPVIGWRNGGGGKLARGGGKMATGDGKVVNGGAGRISWPTTSNILQSELCTRRMTASSCICQLNEISSPH</sequence>
<reference evidence="3" key="1">
    <citation type="submission" date="2013-06" db="EMBL/GenBank/DDBJ databases">
        <authorList>
            <person name="Zhao Q."/>
        </authorList>
    </citation>
    <scope>NUCLEOTIDE SEQUENCE</scope>
    <source>
        <strain evidence="3">cv. W1943</strain>
    </source>
</reference>
<organism evidence="2 3">
    <name type="scientific">Oryza rufipogon</name>
    <name type="common">Brownbeard rice</name>
    <name type="synonym">Asian wild rice</name>
    <dbReference type="NCBI Taxonomy" id="4529"/>
    <lineage>
        <taxon>Eukaryota</taxon>
        <taxon>Viridiplantae</taxon>
        <taxon>Streptophyta</taxon>
        <taxon>Embryophyta</taxon>
        <taxon>Tracheophyta</taxon>
        <taxon>Spermatophyta</taxon>
        <taxon>Magnoliopsida</taxon>
        <taxon>Liliopsida</taxon>
        <taxon>Poales</taxon>
        <taxon>Poaceae</taxon>
        <taxon>BOP clade</taxon>
        <taxon>Oryzoideae</taxon>
        <taxon>Oryzeae</taxon>
        <taxon>Oryzinae</taxon>
        <taxon>Oryza</taxon>
    </lineage>
</organism>
<protein>
    <submittedName>
        <fullName evidence="2">Uncharacterized protein</fullName>
    </submittedName>
</protein>
<feature type="compositionally biased region" description="Basic residues" evidence="1">
    <location>
        <begin position="251"/>
        <end position="260"/>
    </location>
</feature>
<feature type="compositionally biased region" description="Gly residues" evidence="1">
    <location>
        <begin position="230"/>
        <end position="247"/>
    </location>
</feature>
<dbReference type="HOGENOM" id="CLU_738483_0_0_1"/>
<name>A0A0E0Q0C7_ORYRU</name>
<evidence type="ECO:0000256" key="1">
    <source>
        <dbReference type="SAM" id="MobiDB-lite"/>
    </source>
</evidence>
<reference evidence="2" key="2">
    <citation type="submission" date="2015-06" db="UniProtKB">
        <authorList>
            <consortium name="EnsemblPlants"/>
        </authorList>
    </citation>
    <scope>IDENTIFICATION</scope>
</reference>
<dbReference type="AlphaFoldDB" id="A0A0E0Q0C7"/>
<dbReference type="EnsemblPlants" id="ORUFI06G23090.1">
    <property type="protein sequence ID" value="ORUFI06G23090.1"/>
    <property type="gene ID" value="ORUFI06G23090"/>
</dbReference>
<proteinExistence type="predicted"/>
<feature type="region of interest" description="Disordered" evidence="1">
    <location>
        <begin position="193"/>
        <end position="298"/>
    </location>
</feature>
<evidence type="ECO:0000313" key="3">
    <source>
        <dbReference type="Proteomes" id="UP000008022"/>
    </source>
</evidence>
<evidence type="ECO:0000313" key="2">
    <source>
        <dbReference type="EnsemblPlants" id="ORUFI06G23090.1"/>
    </source>
</evidence>